<evidence type="ECO:0000259" key="3">
    <source>
        <dbReference type="Pfam" id="PF17782"/>
    </source>
</evidence>
<dbReference type="EMBL" id="MHQY01000028">
    <property type="protein sequence ID" value="OHA13409.1"/>
    <property type="molecule type" value="Genomic_DNA"/>
</dbReference>
<name>A0A1G2LRC0_9BACT</name>
<evidence type="ECO:0000313" key="4">
    <source>
        <dbReference type="EMBL" id="OHA13409.1"/>
    </source>
</evidence>
<accession>A0A1G2LRC0</accession>
<evidence type="ECO:0000259" key="2">
    <source>
        <dbReference type="Pfam" id="PF02481"/>
    </source>
</evidence>
<dbReference type="Pfam" id="PF17782">
    <property type="entry name" value="WHD_DprA"/>
    <property type="match status" value="1"/>
</dbReference>
<evidence type="ECO:0000256" key="1">
    <source>
        <dbReference type="ARBA" id="ARBA00006525"/>
    </source>
</evidence>
<protein>
    <submittedName>
        <fullName evidence="4">DNA protecting protein DprA</fullName>
    </submittedName>
</protein>
<dbReference type="InterPro" id="IPR057666">
    <property type="entry name" value="DrpA_SLOG"/>
</dbReference>
<reference evidence="4 5" key="1">
    <citation type="journal article" date="2016" name="Nat. Commun.">
        <title>Thousands of microbial genomes shed light on interconnected biogeochemical processes in an aquifer system.</title>
        <authorList>
            <person name="Anantharaman K."/>
            <person name="Brown C.T."/>
            <person name="Hug L.A."/>
            <person name="Sharon I."/>
            <person name="Castelle C.J."/>
            <person name="Probst A.J."/>
            <person name="Thomas B.C."/>
            <person name="Singh A."/>
            <person name="Wilkins M.J."/>
            <person name="Karaoz U."/>
            <person name="Brodie E.L."/>
            <person name="Williams K.H."/>
            <person name="Hubbard S.S."/>
            <person name="Banfield J.F."/>
        </authorList>
    </citation>
    <scope>NUCLEOTIDE SEQUENCE [LARGE SCALE GENOMIC DNA]</scope>
</reference>
<dbReference type="InterPro" id="IPR036388">
    <property type="entry name" value="WH-like_DNA-bd_sf"/>
</dbReference>
<dbReference type="Proteomes" id="UP000177171">
    <property type="component" value="Unassembled WGS sequence"/>
</dbReference>
<dbReference type="SUPFAM" id="SSF46785">
    <property type="entry name" value="Winged helix' DNA-binding domain"/>
    <property type="match status" value="1"/>
</dbReference>
<dbReference type="PANTHER" id="PTHR43022">
    <property type="entry name" value="PROTEIN SMF"/>
    <property type="match status" value="1"/>
</dbReference>
<dbReference type="NCBIfam" id="TIGR00732">
    <property type="entry name" value="dprA"/>
    <property type="match status" value="1"/>
</dbReference>
<dbReference type="InterPro" id="IPR036390">
    <property type="entry name" value="WH_DNA-bd_sf"/>
</dbReference>
<organism evidence="4 5">
    <name type="scientific">Candidatus Sungbacteria bacterium RIFCSPLOWO2_12_FULL_41_11</name>
    <dbReference type="NCBI Taxonomy" id="1802286"/>
    <lineage>
        <taxon>Bacteria</taxon>
        <taxon>Candidatus Sungiibacteriota</taxon>
    </lineage>
</organism>
<dbReference type="InterPro" id="IPR041614">
    <property type="entry name" value="DprA_WH"/>
</dbReference>
<dbReference type="Gene3D" id="3.40.50.450">
    <property type="match status" value="1"/>
</dbReference>
<dbReference type="PANTHER" id="PTHR43022:SF1">
    <property type="entry name" value="PROTEIN SMF"/>
    <property type="match status" value="1"/>
</dbReference>
<feature type="domain" description="Smf/DprA SLOG" evidence="2">
    <location>
        <begin position="6"/>
        <end position="217"/>
    </location>
</feature>
<dbReference type="AlphaFoldDB" id="A0A1G2LRC0"/>
<evidence type="ECO:0000313" key="5">
    <source>
        <dbReference type="Proteomes" id="UP000177171"/>
    </source>
</evidence>
<dbReference type="GO" id="GO:0009294">
    <property type="term" value="P:DNA-mediated transformation"/>
    <property type="evidence" value="ECO:0007669"/>
    <property type="project" value="InterPro"/>
</dbReference>
<comment type="similarity">
    <text evidence="1">Belongs to the DprA/Smf family.</text>
</comment>
<dbReference type="InterPro" id="IPR003488">
    <property type="entry name" value="DprA"/>
</dbReference>
<sequence>MSDISTIYAKDKNFPKLLKEIHLPPQLLYVRGVLKAEEHCLAVVGTRKPTRYGIEATEKIIRELAKLSNLTIVSGLATGIDTATHLGALKNNLRTIAVLGTGVDSKTIFPPQNKNLAEKIIQAGGAVISEYPEGAPGLAHHFPERNRIISGLSLGTLIIEAKEKSGALITARLSLEQNREVFCLPGSIFSSNSFGPHLFIKKGAKLVTSAEDIVEELNLPNLLEIRKEKLEILLTKEEKFILDAISNEPLTVDEIKEKTQFSTSGILSTLSMLELKGLVKRGDNGQWIGL</sequence>
<dbReference type="SUPFAM" id="SSF102405">
    <property type="entry name" value="MCP/YpsA-like"/>
    <property type="match status" value="1"/>
</dbReference>
<dbReference type="Gene3D" id="1.10.10.10">
    <property type="entry name" value="Winged helix-like DNA-binding domain superfamily/Winged helix DNA-binding domain"/>
    <property type="match status" value="1"/>
</dbReference>
<proteinExistence type="inferred from homology"/>
<gene>
    <name evidence="4" type="ORF">A3G49_01035</name>
</gene>
<comment type="caution">
    <text evidence="4">The sequence shown here is derived from an EMBL/GenBank/DDBJ whole genome shotgun (WGS) entry which is preliminary data.</text>
</comment>
<dbReference type="Pfam" id="PF02481">
    <property type="entry name" value="DNA_processg_A"/>
    <property type="match status" value="1"/>
</dbReference>
<feature type="domain" description="DprA winged helix" evidence="3">
    <location>
        <begin position="234"/>
        <end position="282"/>
    </location>
</feature>